<accession>A0A212LX04</accession>
<dbReference type="HAMAP" id="MF_00652">
    <property type="entry name" value="UPF0246"/>
    <property type="match status" value="1"/>
</dbReference>
<gene>
    <name evidence="2" type="ORF">KL86SPO_40610</name>
</gene>
<proteinExistence type="inferred from homology"/>
<dbReference type="PANTHER" id="PTHR30283:SF4">
    <property type="entry name" value="PEROXIDE STRESS RESISTANCE PROTEIN YAAA"/>
    <property type="match status" value="1"/>
</dbReference>
<dbReference type="GO" id="GO:0033194">
    <property type="term" value="P:response to hydroperoxide"/>
    <property type="evidence" value="ECO:0007669"/>
    <property type="project" value="TreeGrafter"/>
</dbReference>
<dbReference type="InterPro" id="IPR005583">
    <property type="entry name" value="YaaA"/>
</dbReference>
<reference evidence="2" key="1">
    <citation type="submission" date="2016-08" db="EMBL/GenBank/DDBJ databases">
        <authorList>
            <person name="Seilhamer J.J."/>
        </authorList>
    </citation>
    <scope>NUCLEOTIDE SEQUENCE</scope>
    <source>
        <strain evidence="2">86</strain>
    </source>
</reference>
<evidence type="ECO:0000256" key="1">
    <source>
        <dbReference type="HAMAP-Rule" id="MF_00652"/>
    </source>
</evidence>
<evidence type="ECO:0000313" key="2">
    <source>
        <dbReference type="EMBL" id="SCM82125.1"/>
    </source>
</evidence>
<name>A0A212LX04_9FIRM</name>
<organism evidence="2">
    <name type="scientific">uncultured Sporomusa sp</name>
    <dbReference type="NCBI Taxonomy" id="307249"/>
    <lineage>
        <taxon>Bacteria</taxon>
        <taxon>Bacillati</taxon>
        <taxon>Bacillota</taxon>
        <taxon>Negativicutes</taxon>
        <taxon>Selenomonadales</taxon>
        <taxon>Sporomusaceae</taxon>
        <taxon>Sporomusa</taxon>
        <taxon>environmental samples</taxon>
    </lineage>
</organism>
<comment type="similarity">
    <text evidence="1">Belongs to the UPF0246 family.</text>
</comment>
<dbReference type="EMBL" id="FMJE01000004">
    <property type="protein sequence ID" value="SCM82125.1"/>
    <property type="molecule type" value="Genomic_DNA"/>
</dbReference>
<dbReference type="AlphaFoldDB" id="A0A212LX04"/>
<dbReference type="NCBIfam" id="NF002543">
    <property type="entry name" value="PRK02101.1-4"/>
    <property type="match status" value="1"/>
</dbReference>
<dbReference type="PANTHER" id="PTHR30283">
    <property type="entry name" value="PEROXIDE STRESS RESPONSE PROTEIN YAAA"/>
    <property type="match status" value="1"/>
</dbReference>
<dbReference type="Pfam" id="PF03883">
    <property type="entry name" value="H2O2_YaaD"/>
    <property type="match status" value="1"/>
</dbReference>
<dbReference type="GO" id="GO:0005829">
    <property type="term" value="C:cytosol"/>
    <property type="evidence" value="ECO:0007669"/>
    <property type="project" value="TreeGrafter"/>
</dbReference>
<sequence length="253" mass="29488">MDKNMRIIISPAKKMNMETDSLPYESLPQFLVEAELLLRCLKGMAYEQLKKLWGCSDSLARLNFERLQCMDLRQSLTPALLAYEGIQYRYMAPGIFEYQHLDYIKEHLRILSGFYGLLLPFDGVTPYRLEMQAGLAGDGYRNLYEFWGDKLARQLAGETDLLINLASKEYSKIISSYLPEKVHFLTCSFAEWKEERLIEKGTLCKMARGEMVRFLAERQITEAEEIKDFARQGYAYSDEYSKPDHFVFIKGDR</sequence>
<protein>
    <recommendedName>
        <fullName evidence="1">UPF0246 protein KL86SPO_40610</fullName>
    </recommendedName>
</protein>